<dbReference type="Proteomes" id="UP000327013">
    <property type="component" value="Unassembled WGS sequence"/>
</dbReference>
<keyword evidence="9" id="KW-0325">Glycoprotein</keyword>
<dbReference type="AlphaFoldDB" id="A0A5N6KYT4"/>
<dbReference type="InterPro" id="IPR008972">
    <property type="entry name" value="Cupredoxin"/>
</dbReference>
<dbReference type="CDD" id="cd13880">
    <property type="entry name" value="CuRO_2_MaLCC_like"/>
    <property type="match status" value="1"/>
</dbReference>
<comment type="caution">
    <text evidence="14">The sequence shown here is derived from an EMBL/GenBank/DDBJ whole genome shotgun (WGS) entry which is preliminary data.</text>
</comment>
<feature type="domain" description="Plastocyanin-like" evidence="11">
    <location>
        <begin position="227"/>
        <end position="367"/>
    </location>
</feature>
<dbReference type="EMBL" id="VIBQ01000017">
    <property type="protein sequence ID" value="KAB8360871.1"/>
    <property type="molecule type" value="Genomic_DNA"/>
</dbReference>
<dbReference type="GO" id="GO:0005576">
    <property type="term" value="C:extracellular region"/>
    <property type="evidence" value="ECO:0007669"/>
    <property type="project" value="UniProtKB-SubCell"/>
</dbReference>
<dbReference type="InterPro" id="IPR045087">
    <property type="entry name" value="Cu-oxidase_fam"/>
</dbReference>
<dbReference type="Gene3D" id="2.60.40.420">
    <property type="entry name" value="Cupredoxins - blue copper proteins"/>
    <property type="match status" value="3"/>
</dbReference>
<dbReference type="GO" id="GO:0005507">
    <property type="term" value="F:copper ion binding"/>
    <property type="evidence" value="ECO:0007669"/>
    <property type="project" value="InterPro"/>
</dbReference>
<dbReference type="FunFam" id="2.60.40.420:FF:000038">
    <property type="entry name" value="Extracellular dihydrogeodin oxidase/laccase"/>
    <property type="match status" value="1"/>
</dbReference>
<evidence type="ECO:0000256" key="3">
    <source>
        <dbReference type="ARBA" id="ARBA00010609"/>
    </source>
</evidence>
<comment type="cofactor">
    <cofactor evidence="1">
        <name>Cu cation</name>
        <dbReference type="ChEBI" id="CHEBI:23378"/>
    </cofactor>
</comment>
<feature type="domain" description="Plastocyanin-like" evidence="12">
    <location>
        <begin position="440"/>
        <end position="560"/>
    </location>
</feature>
<dbReference type="CDD" id="cd13901">
    <property type="entry name" value="CuRO_3_MaLCC_like"/>
    <property type="match status" value="1"/>
</dbReference>
<keyword evidence="15" id="KW-1185">Reference proteome</keyword>
<dbReference type="Pfam" id="PF07731">
    <property type="entry name" value="Cu-oxidase_2"/>
    <property type="match status" value="1"/>
</dbReference>
<organism evidence="14 15">
    <name type="scientific">Carpinus fangiana</name>
    <dbReference type="NCBI Taxonomy" id="176857"/>
    <lineage>
        <taxon>Eukaryota</taxon>
        <taxon>Viridiplantae</taxon>
        <taxon>Streptophyta</taxon>
        <taxon>Embryophyta</taxon>
        <taxon>Tracheophyta</taxon>
        <taxon>Spermatophyta</taxon>
        <taxon>Magnoliopsida</taxon>
        <taxon>eudicotyledons</taxon>
        <taxon>Gunneridae</taxon>
        <taxon>Pentapetalae</taxon>
        <taxon>rosids</taxon>
        <taxon>fabids</taxon>
        <taxon>Fagales</taxon>
        <taxon>Betulaceae</taxon>
        <taxon>Carpinus</taxon>
    </lineage>
</organism>
<evidence type="ECO:0000256" key="1">
    <source>
        <dbReference type="ARBA" id="ARBA00001935"/>
    </source>
</evidence>
<dbReference type="InterPro" id="IPR002355">
    <property type="entry name" value="Cu_oxidase_Cu_BS"/>
</dbReference>
<evidence type="ECO:0000256" key="6">
    <source>
        <dbReference type="ARBA" id="ARBA00022737"/>
    </source>
</evidence>
<feature type="domain" description="Plastocyanin-like" evidence="13">
    <location>
        <begin position="102"/>
        <end position="215"/>
    </location>
</feature>
<evidence type="ECO:0008006" key="16">
    <source>
        <dbReference type="Google" id="ProtNLM"/>
    </source>
</evidence>
<dbReference type="InterPro" id="IPR011706">
    <property type="entry name" value="Cu-oxidase_C"/>
</dbReference>
<keyword evidence="8" id="KW-0186">Copper</keyword>
<keyword evidence="7" id="KW-0560">Oxidoreductase</keyword>
<dbReference type="PANTHER" id="PTHR11709:SF502">
    <property type="entry name" value="MULTICOPPER OXIDASE"/>
    <property type="match status" value="1"/>
</dbReference>
<evidence type="ECO:0000256" key="10">
    <source>
        <dbReference type="SAM" id="SignalP"/>
    </source>
</evidence>
<dbReference type="OrthoDB" id="530721at2759"/>
<accession>A0A5N6KYT4</accession>
<keyword evidence="4" id="KW-0964">Secreted</keyword>
<evidence type="ECO:0000256" key="7">
    <source>
        <dbReference type="ARBA" id="ARBA00023002"/>
    </source>
</evidence>
<evidence type="ECO:0000256" key="8">
    <source>
        <dbReference type="ARBA" id="ARBA00023008"/>
    </source>
</evidence>
<evidence type="ECO:0000313" key="15">
    <source>
        <dbReference type="Proteomes" id="UP000327013"/>
    </source>
</evidence>
<sequence length="598" mass="65907">MHSTSFWLLAGLLSVAHGSSLLHSESIDAPQVRAVSPFGNLPNPILDDPLRLANPLSKRTKNCPNSPSDRTCWGQYDITTNYYDTVPNTGKTREYWFNLIEKNLSPDGVPRYTQTINGSLPGPTIEADWGDRVVIHLTNSLKTSTNGTTLHFHGIRQNYTNPMDGTPSITQCPVAPGKSMTYSWRATQYGTSFYHSHFGLQAWEGLFGGIKINGPATANYDVDLGNLFLNDWLHATPDATYASAQTQGPPTEDNGLINGTNVFGTAGSRFKQTFKAGTRYRIRLVNAAIETHFKFSIDNHTLTVISNDFVPIKPYTTNAVSIGIGQRYDIIVTANQPANNYWMRAIPQLACSYLKSADLVRGIIRYNSSSTADPTSKGYTLPNDCNDESPSKLIPYLALNAGATKPTSRLTTTVGPSAADPNIFKWYFNTTTFYSDWSNPSLAQIYTNKTTNWTFQSGAIELPNPNSWAVIVIETAFPAPHPMHLHGHDFYLLGAGVGAFNTSIPLTTQNPPRRDVAMLPANGYMVLAFLTDNPGVWLLHCHIGWHTSQGMDLQFIEREKEIKALIDSQSAWKGLNQTCANWKQSVKANSVVQDDSGV</sequence>
<feature type="signal peptide" evidence="10">
    <location>
        <begin position="1"/>
        <end position="18"/>
    </location>
</feature>
<gene>
    <name evidence="14" type="ORF">FH972_024605</name>
</gene>
<dbReference type="InterPro" id="IPR011707">
    <property type="entry name" value="Cu-oxidase-like_N"/>
</dbReference>
<dbReference type="Pfam" id="PF07732">
    <property type="entry name" value="Cu-oxidase_3"/>
    <property type="match status" value="1"/>
</dbReference>
<dbReference type="GO" id="GO:0016491">
    <property type="term" value="F:oxidoreductase activity"/>
    <property type="evidence" value="ECO:0007669"/>
    <property type="project" value="UniProtKB-KW"/>
</dbReference>
<evidence type="ECO:0000256" key="9">
    <source>
        <dbReference type="ARBA" id="ARBA00023180"/>
    </source>
</evidence>
<evidence type="ECO:0000256" key="4">
    <source>
        <dbReference type="ARBA" id="ARBA00022525"/>
    </source>
</evidence>
<name>A0A5N6KYT4_9ROSI</name>
<keyword evidence="6" id="KW-0677">Repeat</keyword>
<evidence type="ECO:0000256" key="2">
    <source>
        <dbReference type="ARBA" id="ARBA00004613"/>
    </source>
</evidence>
<comment type="subcellular location">
    <subcellularLocation>
        <location evidence="2">Secreted</location>
    </subcellularLocation>
</comment>
<feature type="chain" id="PRO_5024458364" description="Laccase" evidence="10">
    <location>
        <begin position="19"/>
        <end position="598"/>
    </location>
</feature>
<proteinExistence type="inferred from homology"/>
<comment type="similarity">
    <text evidence="3">Belongs to the multicopper oxidase family.</text>
</comment>
<dbReference type="PROSITE" id="PS00080">
    <property type="entry name" value="MULTICOPPER_OXIDASE2"/>
    <property type="match status" value="1"/>
</dbReference>
<protein>
    <recommendedName>
        <fullName evidence="16">Laccase</fullName>
    </recommendedName>
</protein>
<dbReference type="SUPFAM" id="SSF49503">
    <property type="entry name" value="Cupredoxins"/>
    <property type="match status" value="3"/>
</dbReference>
<reference evidence="14 15" key="1">
    <citation type="submission" date="2019-06" db="EMBL/GenBank/DDBJ databases">
        <title>A chromosomal-level reference genome of Carpinus fangiana (Coryloideae, Betulaceae).</title>
        <authorList>
            <person name="Yang X."/>
            <person name="Wang Z."/>
            <person name="Zhang L."/>
            <person name="Hao G."/>
            <person name="Liu J."/>
            <person name="Yang Y."/>
        </authorList>
    </citation>
    <scope>NUCLEOTIDE SEQUENCE [LARGE SCALE GENOMIC DNA]</scope>
    <source>
        <strain evidence="14">Cfa_2016G</strain>
        <tissue evidence="14">Leaf</tissue>
    </source>
</reference>
<dbReference type="PANTHER" id="PTHR11709">
    <property type="entry name" value="MULTI-COPPER OXIDASE"/>
    <property type="match status" value="1"/>
</dbReference>
<dbReference type="InterPro" id="IPR001117">
    <property type="entry name" value="Cu-oxidase_2nd"/>
</dbReference>
<keyword evidence="10" id="KW-0732">Signal</keyword>
<evidence type="ECO:0000313" key="14">
    <source>
        <dbReference type="EMBL" id="KAB8360871.1"/>
    </source>
</evidence>
<evidence type="ECO:0000259" key="11">
    <source>
        <dbReference type="Pfam" id="PF00394"/>
    </source>
</evidence>
<dbReference type="Pfam" id="PF00394">
    <property type="entry name" value="Cu-oxidase"/>
    <property type="match status" value="1"/>
</dbReference>
<evidence type="ECO:0000259" key="13">
    <source>
        <dbReference type="Pfam" id="PF07732"/>
    </source>
</evidence>
<keyword evidence="5" id="KW-0479">Metal-binding</keyword>
<dbReference type="FunFam" id="2.60.40.420:FF:000021">
    <property type="entry name" value="Extracellular dihydrogeodin oxidase/laccase"/>
    <property type="match status" value="1"/>
</dbReference>
<evidence type="ECO:0000259" key="12">
    <source>
        <dbReference type="Pfam" id="PF07731"/>
    </source>
</evidence>
<evidence type="ECO:0000256" key="5">
    <source>
        <dbReference type="ARBA" id="ARBA00022723"/>
    </source>
</evidence>
<dbReference type="InterPro" id="IPR033138">
    <property type="entry name" value="Cu_oxidase_CS"/>
</dbReference>
<dbReference type="PROSITE" id="PS00079">
    <property type="entry name" value="MULTICOPPER_OXIDASE1"/>
    <property type="match status" value="1"/>
</dbReference>